<dbReference type="InterPro" id="IPR036291">
    <property type="entry name" value="NAD(P)-bd_dom_sf"/>
</dbReference>
<dbReference type="Pfam" id="PF02826">
    <property type="entry name" value="2-Hacid_dh_C"/>
    <property type="match status" value="1"/>
</dbReference>
<evidence type="ECO:0000313" key="2">
    <source>
        <dbReference type="EMBL" id="HIZ61581.1"/>
    </source>
</evidence>
<sequence length="261" mass="27302">MCLTFCVAGRDPRQQAAAAALRRAGCRVVGAAEAGQADCVLFPAAQERINDETARILQAARPGTLLLAGRPGAALRRAAREADLPLADYFQYPELEALNAVPTAEGCLALLLELRRRTVWGGDFLVLGYGRVGRALAERLRLLGGGVTVAARSAVQRAEAQGAGCRAEALAELPALLPGCDTVVNTIPALVLPRTLLQMLPRGALVLDLASRPGGVDLASAEQLGVRVEPAPGLPGRYAPETAGTLVAQAALHLLQDRREA</sequence>
<dbReference type="AlphaFoldDB" id="A0A9D2JNQ3"/>
<comment type="caution">
    <text evidence="2">The sequence shown here is derived from an EMBL/GenBank/DDBJ whole genome shotgun (WGS) entry which is preliminary data.</text>
</comment>
<protein>
    <submittedName>
        <fullName evidence="2">Dipicolinic acid synthetase</fullName>
    </submittedName>
</protein>
<evidence type="ECO:0000259" key="1">
    <source>
        <dbReference type="Pfam" id="PF02826"/>
    </source>
</evidence>
<dbReference type="GO" id="GO:0051287">
    <property type="term" value="F:NAD binding"/>
    <property type="evidence" value="ECO:0007669"/>
    <property type="project" value="InterPro"/>
</dbReference>
<dbReference type="Gene3D" id="3.40.50.720">
    <property type="entry name" value="NAD(P)-binding Rossmann-like Domain"/>
    <property type="match status" value="1"/>
</dbReference>
<dbReference type="Proteomes" id="UP000824105">
    <property type="component" value="Unassembled WGS sequence"/>
</dbReference>
<name>A0A9D2JNQ3_9FIRM</name>
<evidence type="ECO:0000313" key="3">
    <source>
        <dbReference type="Proteomes" id="UP000824105"/>
    </source>
</evidence>
<proteinExistence type="predicted"/>
<reference evidence="2" key="1">
    <citation type="journal article" date="2021" name="PeerJ">
        <title>Extensive microbial diversity within the chicken gut microbiome revealed by metagenomics and culture.</title>
        <authorList>
            <person name="Gilroy R."/>
            <person name="Ravi A."/>
            <person name="Getino M."/>
            <person name="Pursley I."/>
            <person name="Horton D.L."/>
            <person name="Alikhan N.F."/>
            <person name="Baker D."/>
            <person name="Gharbi K."/>
            <person name="Hall N."/>
            <person name="Watson M."/>
            <person name="Adriaenssens E.M."/>
            <person name="Foster-Nyarko E."/>
            <person name="Jarju S."/>
            <person name="Secka A."/>
            <person name="Antonio M."/>
            <person name="Oren A."/>
            <person name="Chaudhuri R.R."/>
            <person name="La Ragione R."/>
            <person name="Hildebrand F."/>
            <person name="Pallen M.J."/>
        </authorList>
    </citation>
    <scope>NUCLEOTIDE SEQUENCE</scope>
    <source>
        <strain evidence="2">CHK188-11489</strain>
    </source>
</reference>
<dbReference type="EMBL" id="DXBF01000016">
    <property type="protein sequence ID" value="HIZ61581.1"/>
    <property type="molecule type" value="Genomic_DNA"/>
</dbReference>
<accession>A0A9D2JNQ3</accession>
<dbReference type="SUPFAM" id="SSF51735">
    <property type="entry name" value="NAD(P)-binding Rossmann-fold domains"/>
    <property type="match status" value="1"/>
</dbReference>
<organism evidence="2 3">
    <name type="scientific">Candidatus Gemmiger avistercoris</name>
    <dbReference type="NCBI Taxonomy" id="2838606"/>
    <lineage>
        <taxon>Bacteria</taxon>
        <taxon>Bacillati</taxon>
        <taxon>Bacillota</taxon>
        <taxon>Clostridia</taxon>
        <taxon>Eubacteriales</taxon>
        <taxon>Gemmiger</taxon>
    </lineage>
</organism>
<gene>
    <name evidence="2" type="ORF">H9724_02275</name>
</gene>
<feature type="domain" description="D-isomer specific 2-hydroxyacid dehydrogenase NAD-binding" evidence="1">
    <location>
        <begin position="118"/>
        <end position="189"/>
    </location>
</feature>
<dbReference type="InterPro" id="IPR006140">
    <property type="entry name" value="D-isomer_DH_NAD-bd"/>
</dbReference>
<reference evidence="2" key="2">
    <citation type="submission" date="2021-04" db="EMBL/GenBank/DDBJ databases">
        <authorList>
            <person name="Gilroy R."/>
        </authorList>
    </citation>
    <scope>NUCLEOTIDE SEQUENCE</scope>
    <source>
        <strain evidence="2">CHK188-11489</strain>
    </source>
</reference>